<feature type="domain" description="FBD" evidence="1">
    <location>
        <begin position="384"/>
        <end position="457"/>
    </location>
</feature>
<dbReference type="InterPro" id="IPR055302">
    <property type="entry name" value="F-box_dom-containing"/>
</dbReference>
<dbReference type="Gramene" id="HORVU.MOREX.r3.1HG0090260.1">
    <property type="protein sequence ID" value="HORVU.MOREX.r3.1HG0090260.1"/>
    <property type="gene ID" value="HORVU.MOREX.r3.1HG0090260"/>
</dbReference>
<accession>A0A8I6WF56</accession>
<dbReference type="PANTHER" id="PTHR32141">
    <property type="match status" value="1"/>
</dbReference>
<reference evidence="3" key="1">
    <citation type="journal article" date="2012" name="Nature">
        <title>A physical, genetic and functional sequence assembly of the barley genome.</title>
        <authorList>
            <consortium name="The International Barley Genome Sequencing Consortium"/>
            <person name="Mayer K.F."/>
            <person name="Waugh R."/>
            <person name="Brown J.W."/>
            <person name="Schulman A."/>
            <person name="Langridge P."/>
            <person name="Platzer M."/>
            <person name="Fincher G.B."/>
            <person name="Muehlbauer G.J."/>
            <person name="Sato K."/>
            <person name="Close T.J."/>
            <person name="Wise R.P."/>
            <person name="Stein N."/>
        </authorList>
    </citation>
    <scope>NUCLEOTIDE SEQUENCE [LARGE SCALE GENOMIC DNA]</scope>
    <source>
        <strain evidence="3">cv. Morex</strain>
    </source>
</reference>
<sequence length="480" mass="54245">MAAAAAAAAATPGTHAAGRRLSARVAGRRALRGSSVCREQQRNLDDLISRLPDDLLGAVISLLPTKDGARTQILSRRWRPLWRSSAAPLNLSTDHRLCADIRELVAFVRKILSDHPGPTRRLSLRHLCPLVRFGVIEGWLRSESLANLQELEFAYAWSACACYPLPPSALPFAPTLRVAKFGSCRFPEFTAETPSPKFPHLKQLTMRLVRISEDSLHSMLSSCTVLESLSLDRNSGIARLCINSPTLRCFSFSAPWDKQDIITCQELLIQDVPCLERLLLHDSRNGPATIRIIRAPKMEILGLLSQGTPTFHPGTTLLQKMIHVSLTTKMHKMKILVLDTIGPNLDAVVDLLNCFPYLEKLYVILHPHEDMYYVRKYVPLDPVECLELRLKKVVLRNYDGNQRPVINFAKFFVLNAKVLKEMEIGVVNSCNNKWMCFQRKRLRVEHRASRDAQIELKRDTKKSFKCHGFSKADPFDMSSY</sequence>
<evidence type="ECO:0000313" key="3">
    <source>
        <dbReference type="Proteomes" id="UP000011116"/>
    </source>
</evidence>
<dbReference type="CDD" id="cd22160">
    <property type="entry name" value="F-box_AtFBL13-like"/>
    <property type="match status" value="1"/>
</dbReference>
<dbReference type="SUPFAM" id="SSF81383">
    <property type="entry name" value="F-box domain"/>
    <property type="match status" value="1"/>
</dbReference>
<dbReference type="EnsemblPlants" id="HORVU.MOREX.r3.1HG0090260.1">
    <property type="protein sequence ID" value="HORVU.MOREX.r3.1HG0090260.1"/>
    <property type="gene ID" value="HORVU.MOREX.r3.1HG0090260"/>
</dbReference>
<dbReference type="InterPro" id="IPR006566">
    <property type="entry name" value="FBD"/>
</dbReference>
<evidence type="ECO:0000259" key="1">
    <source>
        <dbReference type="SMART" id="SM00579"/>
    </source>
</evidence>
<dbReference type="Pfam" id="PF00646">
    <property type="entry name" value="F-box"/>
    <property type="match status" value="1"/>
</dbReference>
<protein>
    <recommendedName>
        <fullName evidence="1">FBD domain-containing protein</fullName>
    </recommendedName>
</protein>
<dbReference type="SMART" id="SM00579">
    <property type="entry name" value="FBD"/>
    <property type="match status" value="1"/>
</dbReference>
<dbReference type="OrthoDB" id="584579at2759"/>
<evidence type="ECO:0000313" key="2">
    <source>
        <dbReference type="EnsemblPlants" id="HORVU.MOREX.r3.1HG0090260.1"/>
    </source>
</evidence>
<organism evidence="2 3">
    <name type="scientific">Hordeum vulgare subsp. vulgare</name>
    <name type="common">Domesticated barley</name>
    <dbReference type="NCBI Taxonomy" id="112509"/>
    <lineage>
        <taxon>Eukaryota</taxon>
        <taxon>Viridiplantae</taxon>
        <taxon>Streptophyta</taxon>
        <taxon>Embryophyta</taxon>
        <taxon>Tracheophyta</taxon>
        <taxon>Spermatophyta</taxon>
        <taxon>Magnoliopsida</taxon>
        <taxon>Liliopsida</taxon>
        <taxon>Poales</taxon>
        <taxon>Poaceae</taxon>
        <taxon>BOP clade</taxon>
        <taxon>Pooideae</taxon>
        <taxon>Triticodae</taxon>
        <taxon>Triticeae</taxon>
        <taxon>Hordeinae</taxon>
        <taxon>Hordeum</taxon>
    </lineage>
</organism>
<dbReference type="Proteomes" id="UP000011116">
    <property type="component" value="Chromosome 1H"/>
</dbReference>
<dbReference type="Pfam" id="PF08387">
    <property type="entry name" value="FBD"/>
    <property type="match status" value="1"/>
</dbReference>
<dbReference type="PANTHER" id="PTHR32141:SF168">
    <property type="entry name" value="OS12G0595200 PROTEIN"/>
    <property type="match status" value="1"/>
</dbReference>
<dbReference type="Gene3D" id="3.80.10.10">
    <property type="entry name" value="Ribonuclease Inhibitor"/>
    <property type="match status" value="1"/>
</dbReference>
<name>A0A8I6WF56_HORVV</name>
<keyword evidence="3" id="KW-1185">Reference proteome</keyword>
<dbReference type="RefSeq" id="XP_044952341.1">
    <property type="nucleotide sequence ID" value="XM_045096406.1"/>
</dbReference>
<gene>
    <name evidence="2" type="primary">LOC123402481</name>
</gene>
<dbReference type="AlphaFoldDB" id="A0A8I6WF56"/>
<dbReference type="SUPFAM" id="SSF52047">
    <property type="entry name" value="RNI-like"/>
    <property type="match status" value="1"/>
</dbReference>
<dbReference type="InterPro" id="IPR036047">
    <property type="entry name" value="F-box-like_dom_sf"/>
</dbReference>
<dbReference type="KEGG" id="hvg:123402481"/>
<dbReference type="InterPro" id="IPR001810">
    <property type="entry name" value="F-box_dom"/>
</dbReference>
<dbReference type="InterPro" id="IPR053781">
    <property type="entry name" value="F-box_AtFBL13-like"/>
</dbReference>
<proteinExistence type="predicted"/>
<reference evidence="2" key="2">
    <citation type="submission" date="2020-10" db="EMBL/GenBank/DDBJ databases">
        <authorList>
            <person name="Scholz U."/>
            <person name="Mascher M."/>
            <person name="Fiebig A."/>
        </authorList>
    </citation>
    <scope>NUCLEOTIDE SEQUENCE [LARGE SCALE GENOMIC DNA]</scope>
    <source>
        <strain evidence="2">cv. Morex</strain>
    </source>
</reference>
<dbReference type="InterPro" id="IPR055411">
    <property type="entry name" value="LRR_FXL15/At3g58940/PEG3-like"/>
</dbReference>
<dbReference type="Pfam" id="PF24758">
    <property type="entry name" value="LRR_At5g56370"/>
    <property type="match status" value="1"/>
</dbReference>
<reference evidence="2" key="3">
    <citation type="submission" date="2022-01" db="UniProtKB">
        <authorList>
            <consortium name="EnsemblPlants"/>
        </authorList>
    </citation>
    <scope>IDENTIFICATION</scope>
    <source>
        <strain evidence="2">subsp. vulgare</strain>
    </source>
</reference>
<dbReference type="InterPro" id="IPR032675">
    <property type="entry name" value="LRR_dom_sf"/>
</dbReference>
<dbReference type="Gramene" id="HORVU.MOREX.r2.1HG0074230.1">
    <property type="protein sequence ID" value="HORVU.MOREX.r2.1HG0074230.1"/>
    <property type="gene ID" value="HORVU.MOREX.r2.1HG0074230"/>
</dbReference>
<dbReference type="GeneID" id="123402481"/>